<accession>F9X6M5</accession>
<organism evidence="2 3">
    <name type="scientific">Zymoseptoria tritici (strain CBS 115943 / IPO323)</name>
    <name type="common">Speckled leaf blotch fungus</name>
    <name type="synonym">Septoria tritici</name>
    <dbReference type="NCBI Taxonomy" id="336722"/>
    <lineage>
        <taxon>Eukaryota</taxon>
        <taxon>Fungi</taxon>
        <taxon>Dikarya</taxon>
        <taxon>Ascomycota</taxon>
        <taxon>Pezizomycotina</taxon>
        <taxon>Dothideomycetes</taxon>
        <taxon>Dothideomycetidae</taxon>
        <taxon>Mycosphaerellales</taxon>
        <taxon>Mycosphaerellaceae</taxon>
        <taxon>Zymoseptoria</taxon>
    </lineage>
</organism>
<dbReference type="KEGG" id="ztr:MYCGRDRAFT_91409"/>
<feature type="chain" id="PRO_5003395375" description="Secreted protein" evidence="1">
    <location>
        <begin position="21"/>
        <end position="130"/>
    </location>
</feature>
<keyword evidence="1" id="KW-0732">Signal</keyword>
<dbReference type="RefSeq" id="XP_003854605.1">
    <property type="nucleotide sequence ID" value="XM_003854557.1"/>
</dbReference>
<dbReference type="InParanoid" id="F9X6M5"/>
<feature type="signal peptide" evidence="1">
    <location>
        <begin position="1"/>
        <end position="20"/>
    </location>
</feature>
<proteinExistence type="predicted"/>
<name>F9X6M5_ZYMTI</name>
<protein>
    <recommendedName>
        <fullName evidence="4">Secreted protein</fullName>
    </recommendedName>
</protein>
<dbReference type="Proteomes" id="UP000008062">
    <property type="component" value="Chromosome 3"/>
</dbReference>
<gene>
    <name evidence="2" type="ORF">MYCGRDRAFT_91409</name>
</gene>
<dbReference type="GeneID" id="13404012"/>
<evidence type="ECO:0008006" key="4">
    <source>
        <dbReference type="Google" id="ProtNLM"/>
    </source>
</evidence>
<dbReference type="HOGENOM" id="CLU_1939773_0_0_1"/>
<sequence>MAPIFTYAVAALAFAQSAYAVVYAARCKFGNPLVQNNRITRAVCDLTNEHTTKDGSWHYVEVDNECKYLAGDNPRDQPGWAVFVKYCPEQNAAADKSRARGEQTCGFVRTPVDDVSRRAESATTPVCEGD</sequence>
<evidence type="ECO:0000256" key="1">
    <source>
        <dbReference type="SAM" id="SignalP"/>
    </source>
</evidence>
<evidence type="ECO:0000313" key="2">
    <source>
        <dbReference type="EMBL" id="EGP89581.1"/>
    </source>
</evidence>
<dbReference type="SMR" id="F9X6M5"/>
<reference evidence="2 3" key="1">
    <citation type="journal article" date="2011" name="PLoS Genet.">
        <title>Finished genome of the fungal wheat pathogen Mycosphaerella graminicola reveals dispensome structure, chromosome plasticity, and stealth pathogenesis.</title>
        <authorList>
            <person name="Goodwin S.B."/>
            <person name="Ben M'barek S."/>
            <person name="Dhillon B."/>
            <person name="Wittenberg A.H.J."/>
            <person name="Crane C.F."/>
            <person name="Hane J.K."/>
            <person name="Foster A.J."/>
            <person name="Van der Lee T.A.J."/>
            <person name="Grimwood J."/>
            <person name="Aerts A."/>
            <person name="Antoniw J."/>
            <person name="Bailey A."/>
            <person name="Bluhm B."/>
            <person name="Bowler J."/>
            <person name="Bristow J."/>
            <person name="van der Burgt A."/>
            <person name="Canto-Canche B."/>
            <person name="Churchill A.C.L."/>
            <person name="Conde-Ferraez L."/>
            <person name="Cools H.J."/>
            <person name="Coutinho P.M."/>
            <person name="Csukai M."/>
            <person name="Dehal P."/>
            <person name="De Wit P."/>
            <person name="Donzelli B."/>
            <person name="van de Geest H.C."/>
            <person name="van Ham R.C.H.J."/>
            <person name="Hammond-Kosack K.E."/>
            <person name="Henrissat B."/>
            <person name="Kilian A."/>
            <person name="Kobayashi A.K."/>
            <person name="Koopmann E."/>
            <person name="Kourmpetis Y."/>
            <person name="Kuzniar A."/>
            <person name="Lindquist E."/>
            <person name="Lombard V."/>
            <person name="Maliepaard C."/>
            <person name="Martins N."/>
            <person name="Mehrabi R."/>
            <person name="Nap J.P.H."/>
            <person name="Ponomarenko A."/>
            <person name="Rudd J.J."/>
            <person name="Salamov A."/>
            <person name="Schmutz J."/>
            <person name="Schouten H.J."/>
            <person name="Shapiro H."/>
            <person name="Stergiopoulos I."/>
            <person name="Torriani S.F.F."/>
            <person name="Tu H."/>
            <person name="de Vries R.P."/>
            <person name="Waalwijk C."/>
            <person name="Ware S.B."/>
            <person name="Wiebenga A."/>
            <person name="Zwiers L.-H."/>
            <person name="Oliver R.P."/>
            <person name="Grigoriev I.V."/>
            <person name="Kema G.H.J."/>
        </authorList>
    </citation>
    <scope>NUCLEOTIDE SEQUENCE [LARGE SCALE GENOMIC DNA]</scope>
    <source>
        <strain evidence="3">CBS 115943 / IPO323</strain>
    </source>
</reference>
<dbReference type="AlphaFoldDB" id="F9X6M5"/>
<evidence type="ECO:0000313" key="3">
    <source>
        <dbReference type="Proteomes" id="UP000008062"/>
    </source>
</evidence>
<keyword evidence="3" id="KW-1185">Reference proteome</keyword>
<dbReference type="EMBL" id="CM001198">
    <property type="protein sequence ID" value="EGP89581.1"/>
    <property type="molecule type" value="Genomic_DNA"/>
</dbReference>